<dbReference type="CDD" id="cd12148">
    <property type="entry name" value="fungal_TF_MHR"/>
    <property type="match status" value="1"/>
</dbReference>
<dbReference type="VEuPathDB" id="FungiDB:MAPG_09363"/>
<dbReference type="InterPro" id="IPR050797">
    <property type="entry name" value="Carb_Metab_Trans_Reg"/>
</dbReference>
<accession>A0A0C4E9R5</accession>
<dbReference type="SMART" id="SM00066">
    <property type="entry name" value="GAL4"/>
    <property type="match status" value="1"/>
</dbReference>
<dbReference type="AlphaFoldDB" id="A0A0C4E9R5"/>
<keyword evidence="1" id="KW-0539">Nucleus</keyword>
<gene>
    <name evidence="4" type="ORF">MAPG_09363</name>
</gene>
<dbReference type="OrthoDB" id="2740448at2759"/>
<sequence>MDTAVRPSFELRPQTRKVDSIQSSAQHQMDQGRPSRRIYRACGNCATRKVKCNGNPAGCQQCNHLNLKCGYGLLDPSTKSRSHVVRGSVISRLRQDRGASSKSIRPLAPAGSPEEAVPPLGPPAAWEPDFFHSLVSRYEDQVYPVNPVIPAAEVRASIARLNGGPANFAFIHAFAAVTLNLTTPSWKSRLEDTAVISDLVARASKARSSVMASSLHMTGDGIQPHLHELFVMTAVFLEICLMAFDRHNEAFLCLREAAALTQLLHVDQLLLSLDHSEQDPSRAATTGRPLPASSLAPLADVARRVRMYWEVFMHERFMSIVAYLPPSLPPLPLAATLQALKKDGSVPAHINAGFASLIEMFVIIDADFVRNWLGPDKSGITREWIENKRLQLDSLEFLPSDAETPAASPATPTDPLGSVVLTTLQKADLVITRQWMLTLLWQMAISNCLLRSTYSAEAQTAKADSTETASVPDAGANDMSLQLPVRLSQQLRRVVIQLGRRSVEVNGTGIVQKLFEITNTFGDVIIHVPPSGGAPEARQRRDDFAFLLDFLRAFSALSKTQEQILADKAVHVLAVTGRLAPAEVA</sequence>
<dbReference type="SUPFAM" id="SSF57701">
    <property type="entry name" value="Zn2/Cys6 DNA-binding domain"/>
    <property type="match status" value="1"/>
</dbReference>
<reference evidence="6" key="1">
    <citation type="submission" date="2010-05" db="EMBL/GenBank/DDBJ databases">
        <title>The genome sequence of Magnaporthe poae strain ATCC 64411.</title>
        <authorList>
            <person name="Ma L.-J."/>
            <person name="Dead R."/>
            <person name="Young S."/>
            <person name="Zeng Q."/>
            <person name="Koehrsen M."/>
            <person name="Alvarado L."/>
            <person name="Berlin A."/>
            <person name="Chapman S.B."/>
            <person name="Chen Z."/>
            <person name="Freedman E."/>
            <person name="Gellesch M."/>
            <person name="Goldberg J."/>
            <person name="Griggs A."/>
            <person name="Gujja S."/>
            <person name="Heilman E.R."/>
            <person name="Heiman D."/>
            <person name="Hepburn T."/>
            <person name="Howarth C."/>
            <person name="Jen D."/>
            <person name="Larson L."/>
            <person name="Mehta T."/>
            <person name="Neiman D."/>
            <person name="Pearson M."/>
            <person name="Roberts A."/>
            <person name="Saif S."/>
            <person name="Shea T."/>
            <person name="Shenoy N."/>
            <person name="Sisk P."/>
            <person name="Stolte C."/>
            <person name="Sykes S."/>
            <person name="Walk T."/>
            <person name="White J."/>
            <person name="Yandava C."/>
            <person name="Haas B."/>
            <person name="Nusbaum C."/>
            <person name="Birren B."/>
        </authorList>
    </citation>
    <scope>NUCLEOTIDE SEQUENCE [LARGE SCALE GENOMIC DNA]</scope>
    <source>
        <strain evidence="6">ATCC 64411 / 73-15</strain>
    </source>
</reference>
<reference evidence="4" key="2">
    <citation type="submission" date="2010-05" db="EMBL/GenBank/DDBJ databases">
        <title>The Genome Sequence of Magnaporthe poae strain ATCC 64411.</title>
        <authorList>
            <consortium name="The Broad Institute Genome Sequencing Platform"/>
            <consortium name="Broad Institute Genome Sequencing Center for Infectious Disease"/>
            <person name="Ma L.-J."/>
            <person name="Dead R."/>
            <person name="Young S."/>
            <person name="Zeng Q."/>
            <person name="Koehrsen M."/>
            <person name="Alvarado L."/>
            <person name="Berlin A."/>
            <person name="Chapman S.B."/>
            <person name="Chen Z."/>
            <person name="Freedman E."/>
            <person name="Gellesch M."/>
            <person name="Goldberg J."/>
            <person name="Griggs A."/>
            <person name="Gujja S."/>
            <person name="Heilman E.R."/>
            <person name="Heiman D."/>
            <person name="Hepburn T."/>
            <person name="Howarth C."/>
            <person name="Jen D."/>
            <person name="Larson L."/>
            <person name="Mehta T."/>
            <person name="Neiman D."/>
            <person name="Pearson M."/>
            <person name="Roberts A."/>
            <person name="Saif S."/>
            <person name="Shea T."/>
            <person name="Shenoy N."/>
            <person name="Sisk P."/>
            <person name="Stolte C."/>
            <person name="Sykes S."/>
            <person name="Walk T."/>
            <person name="White J."/>
            <person name="Yandava C."/>
            <person name="Haas B."/>
            <person name="Nusbaum C."/>
            <person name="Birren B."/>
        </authorList>
    </citation>
    <scope>NUCLEOTIDE SEQUENCE</scope>
    <source>
        <strain evidence="4">ATCC 64411</strain>
    </source>
</reference>
<proteinExistence type="predicted"/>
<dbReference type="PROSITE" id="PS00463">
    <property type="entry name" value="ZN2_CY6_FUNGAL_1"/>
    <property type="match status" value="1"/>
</dbReference>
<dbReference type="InterPro" id="IPR036864">
    <property type="entry name" value="Zn2-C6_fun-type_DNA-bd_sf"/>
</dbReference>
<dbReference type="STRING" id="644358.A0A0C4E9R5"/>
<feature type="region of interest" description="Disordered" evidence="2">
    <location>
        <begin position="94"/>
        <end position="116"/>
    </location>
</feature>
<feature type="region of interest" description="Disordered" evidence="2">
    <location>
        <begin position="13"/>
        <end position="34"/>
    </location>
</feature>
<feature type="compositionally biased region" description="Polar residues" evidence="2">
    <location>
        <begin position="20"/>
        <end position="29"/>
    </location>
</feature>
<dbReference type="eggNOG" id="ENOG502QV3Y">
    <property type="taxonomic scope" value="Eukaryota"/>
</dbReference>
<organism evidence="5 6">
    <name type="scientific">Magnaporthiopsis poae (strain ATCC 64411 / 73-15)</name>
    <name type="common">Kentucky bluegrass fungus</name>
    <name type="synonym">Magnaporthe poae</name>
    <dbReference type="NCBI Taxonomy" id="644358"/>
    <lineage>
        <taxon>Eukaryota</taxon>
        <taxon>Fungi</taxon>
        <taxon>Dikarya</taxon>
        <taxon>Ascomycota</taxon>
        <taxon>Pezizomycotina</taxon>
        <taxon>Sordariomycetes</taxon>
        <taxon>Sordariomycetidae</taxon>
        <taxon>Magnaporthales</taxon>
        <taxon>Magnaporthaceae</taxon>
        <taxon>Magnaporthiopsis</taxon>
    </lineage>
</organism>
<dbReference type="PANTHER" id="PTHR31668">
    <property type="entry name" value="GLUCOSE TRANSPORT TRANSCRIPTION REGULATOR RGT1-RELATED-RELATED"/>
    <property type="match status" value="1"/>
</dbReference>
<dbReference type="InterPro" id="IPR001138">
    <property type="entry name" value="Zn2Cys6_DnaBD"/>
</dbReference>
<evidence type="ECO:0000313" key="4">
    <source>
        <dbReference type="EMBL" id="KLU90837.1"/>
    </source>
</evidence>
<reference evidence="5" key="4">
    <citation type="journal article" date="2015" name="G3 (Bethesda)">
        <title>Genome sequences of three phytopathogenic species of the Magnaporthaceae family of fungi.</title>
        <authorList>
            <person name="Okagaki L.H."/>
            <person name="Nunes C.C."/>
            <person name="Sailsbery J."/>
            <person name="Clay B."/>
            <person name="Brown D."/>
            <person name="John T."/>
            <person name="Oh Y."/>
            <person name="Young N."/>
            <person name="Fitzgerald M."/>
            <person name="Haas B.J."/>
            <person name="Zeng Q."/>
            <person name="Young S."/>
            <person name="Adiconis X."/>
            <person name="Fan L."/>
            <person name="Levin J.Z."/>
            <person name="Mitchell T.K."/>
            <person name="Okubara P.A."/>
            <person name="Farman M.L."/>
            <person name="Kohn L.M."/>
            <person name="Birren B."/>
            <person name="Ma L.-J."/>
            <person name="Dean R.A."/>
        </authorList>
    </citation>
    <scope>NUCLEOTIDE SEQUENCE</scope>
    <source>
        <strain evidence="5">ATCC 64411 / 73-15</strain>
    </source>
</reference>
<dbReference type="PROSITE" id="PS50048">
    <property type="entry name" value="ZN2_CY6_FUNGAL_2"/>
    <property type="match status" value="1"/>
</dbReference>
<dbReference type="CDD" id="cd00067">
    <property type="entry name" value="GAL4"/>
    <property type="match status" value="1"/>
</dbReference>
<dbReference type="EMBL" id="GL876976">
    <property type="protein sequence ID" value="KLU90837.1"/>
    <property type="molecule type" value="Genomic_DNA"/>
</dbReference>
<dbReference type="OMA" id="QQCEHLD"/>
<keyword evidence="6" id="KW-1185">Reference proteome</keyword>
<evidence type="ECO:0000259" key="3">
    <source>
        <dbReference type="PROSITE" id="PS50048"/>
    </source>
</evidence>
<dbReference type="GO" id="GO:0000981">
    <property type="term" value="F:DNA-binding transcription factor activity, RNA polymerase II-specific"/>
    <property type="evidence" value="ECO:0007669"/>
    <property type="project" value="InterPro"/>
</dbReference>
<evidence type="ECO:0000256" key="2">
    <source>
        <dbReference type="SAM" id="MobiDB-lite"/>
    </source>
</evidence>
<dbReference type="EnsemblFungi" id="MAPG_09363T0">
    <property type="protein sequence ID" value="MAPG_09363T0"/>
    <property type="gene ID" value="MAPG_09363"/>
</dbReference>
<evidence type="ECO:0000313" key="6">
    <source>
        <dbReference type="Proteomes" id="UP000011715"/>
    </source>
</evidence>
<dbReference type="GO" id="GO:0008270">
    <property type="term" value="F:zinc ion binding"/>
    <property type="evidence" value="ECO:0007669"/>
    <property type="project" value="InterPro"/>
</dbReference>
<reference evidence="4" key="3">
    <citation type="submission" date="2011-03" db="EMBL/GenBank/DDBJ databases">
        <title>Annotation of Magnaporthe poae ATCC 64411.</title>
        <authorList>
            <person name="Ma L.-J."/>
            <person name="Dead R."/>
            <person name="Young S.K."/>
            <person name="Zeng Q."/>
            <person name="Gargeya S."/>
            <person name="Fitzgerald M."/>
            <person name="Haas B."/>
            <person name="Abouelleil A."/>
            <person name="Alvarado L."/>
            <person name="Arachchi H.M."/>
            <person name="Berlin A."/>
            <person name="Brown A."/>
            <person name="Chapman S.B."/>
            <person name="Chen Z."/>
            <person name="Dunbar C."/>
            <person name="Freedman E."/>
            <person name="Gearin G."/>
            <person name="Gellesch M."/>
            <person name="Goldberg J."/>
            <person name="Griggs A."/>
            <person name="Gujja S."/>
            <person name="Heiman D."/>
            <person name="Howarth C."/>
            <person name="Larson L."/>
            <person name="Lui A."/>
            <person name="MacDonald P.J.P."/>
            <person name="Mehta T."/>
            <person name="Montmayeur A."/>
            <person name="Murphy C."/>
            <person name="Neiman D."/>
            <person name="Pearson M."/>
            <person name="Priest M."/>
            <person name="Roberts A."/>
            <person name="Saif S."/>
            <person name="Shea T."/>
            <person name="Shenoy N."/>
            <person name="Sisk P."/>
            <person name="Stolte C."/>
            <person name="Sykes S."/>
            <person name="Yandava C."/>
            <person name="Wortman J."/>
            <person name="Nusbaum C."/>
            <person name="Birren B."/>
        </authorList>
    </citation>
    <scope>NUCLEOTIDE SEQUENCE</scope>
    <source>
        <strain evidence="4">ATCC 64411</strain>
    </source>
</reference>
<dbReference type="Gene3D" id="4.10.240.10">
    <property type="entry name" value="Zn(2)-C6 fungal-type DNA-binding domain"/>
    <property type="match status" value="1"/>
</dbReference>
<evidence type="ECO:0000256" key="1">
    <source>
        <dbReference type="ARBA" id="ARBA00023242"/>
    </source>
</evidence>
<dbReference type="PANTHER" id="PTHR31668:SF24">
    <property type="entry name" value="TRANSCRIPTION FACTOR, PUTATIVE-RELATED"/>
    <property type="match status" value="1"/>
</dbReference>
<dbReference type="EMBL" id="ADBL01002393">
    <property type="status" value="NOT_ANNOTATED_CDS"/>
    <property type="molecule type" value="Genomic_DNA"/>
</dbReference>
<name>A0A0C4E9R5_MAGP6</name>
<dbReference type="Pfam" id="PF00172">
    <property type="entry name" value="Zn_clus"/>
    <property type="match status" value="1"/>
</dbReference>
<evidence type="ECO:0000313" key="5">
    <source>
        <dbReference type="EnsemblFungi" id="MAPG_09363T0"/>
    </source>
</evidence>
<dbReference type="Proteomes" id="UP000011715">
    <property type="component" value="Unassembled WGS sequence"/>
</dbReference>
<reference evidence="5" key="5">
    <citation type="submission" date="2015-06" db="UniProtKB">
        <authorList>
            <consortium name="EnsemblFungi"/>
        </authorList>
    </citation>
    <scope>IDENTIFICATION</scope>
    <source>
        <strain evidence="5">ATCC 64411</strain>
    </source>
</reference>
<protein>
    <recommendedName>
        <fullName evidence="3">Zn(2)-C6 fungal-type domain-containing protein</fullName>
    </recommendedName>
</protein>
<feature type="domain" description="Zn(2)-C6 fungal-type" evidence="3">
    <location>
        <begin position="41"/>
        <end position="71"/>
    </location>
</feature>